<dbReference type="OrthoDB" id="1744590at2759"/>
<sequence>VGSHLFTDLEDGIYDPRASPRGSRFSGNVGTDHAVYEQGISAGNVDNENLVEQKKTNLVTLSIHLQFRSFADRLETVVWGFHHGRYTVSFGSNQ</sequence>
<reference evidence="2 3" key="1">
    <citation type="submission" date="2013-09" db="EMBL/GenBank/DDBJ databases">
        <title>Corchorus capsularis genome sequencing.</title>
        <authorList>
            <person name="Alam M."/>
            <person name="Haque M.S."/>
            <person name="Islam M.S."/>
            <person name="Emdad E.M."/>
            <person name="Islam M.M."/>
            <person name="Ahmed B."/>
            <person name="Halim A."/>
            <person name="Hossen Q.M.M."/>
            <person name="Hossain M.Z."/>
            <person name="Ahmed R."/>
            <person name="Khan M.M."/>
            <person name="Islam R."/>
            <person name="Rashid M.M."/>
            <person name="Khan S.A."/>
            <person name="Rahman M.S."/>
            <person name="Alam M."/>
        </authorList>
    </citation>
    <scope>NUCLEOTIDE SEQUENCE [LARGE SCALE GENOMIC DNA]</scope>
    <source>
        <strain evidence="3">cv. CVL-1</strain>
        <tissue evidence="2">Whole seedling</tissue>
    </source>
</reference>
<gene>
    <name evidence="2" type="ORF">CCACVL1_29859</name>
</gene>
<keyword evidence="3" id="KW-1185">Reference proteome</keyword>
<evidence type="ECO:0000256" key="1">
    <source>
        <dbReference type="SAM" id="MobiDB-lite"/>
    </source>
</evidence>
<accession>A0A1R3FZS8</accession>
<evidence type="ECO:0000313" key="2">
    <source>
        <dbReference type="EMBL" id="OMO51333.1"/>
    </source>
</evidence>
<feature type="non-terminal residue" evidence="2">
    <location>
        <position position="1"/>
    </location>
</feature>
<evidence type="ECO:0000313" key="3">
    <source>
        <dbReference type="Proteomes" id="UP000188268"/>
    </source>
</evidence>
<dbReference type="AlphaFoldDB" id="A0A1R3FZS8"/>
<name>A0A1R3FZS8_COCAP</name>
<feature type="region of interest" description="Disordered" evidence="1">
    <location>
        <begin position="1"/>
        <end position="27"/>
    </location>
</feature>
<dbReference type="Gramene" id="OMO51333">
    <property type="protein sequence ID" value="OMO51333"/>
    <property type="gene ID" value="CCACVL1_29859"/>
</dbReference>
<protein>
    <submittedName>
        <fullName evidence="2">Uncharacterized protein</fullName>
    </submittedName>
</protein>
<comment type="caution">
    <text evidence="2">The sequence shown here is derived from an EMBL/GenBank/DDBJ whole genome shotgun (WGS) entry which is preliminary data.</text>
</comment>
<dbReference type="STRING" id="210143.A0A1R3FZS8"/>
<organism evidence="2 3">
    <name type="scientific">Corchorus capsularis</name>
    <name type="common">Jute</name>
    <dbReference type="NCBI Taxonomy" id="210143"/>
    <lineage>
        <taxon>Eukaryota</taxon>
        <taxon>Viridiplantae</taxon>
        <taxon>Streptophyta</taxon>
        <taxon>Embryophyta</taxon>
        <taxon>Tracheophyta</taxon>
        <taxon>Spermatophyta</taxon>
        <taxon>Magnoliopsida</taxon>
        <taxon>eudicotyledons</taxon>
        <taxon>Gunneridae</taxon>
        <taxon>Pentapetalae</taxon>
        <taxon>rosids</taxon>
        <taxon>malvids</taxon>
        <taxon>Malvales</taxon>
        <taxon>Malvaceae</taxon>
        <taxon>Grewioideae</taxon>
        <taxon>Apeibeae</taxon>
        <taxon>Corchorus</taxon>
    </lineage>
</organism>
<dbReference type="EMBL" id="AWWV01015861">
    <property type="protein sequence ID" value="OMO51333.1"/>
    <property type="molecule type" value="Genomic_DNA"/>
</dbReference>
<dbReference type="Proteomes" id="UP000188268">
    <property type="component" value="Unassembled WGS sequence"/>
</dbReference>
<proteinExistence type="predicted"/>